<reference evidence="2" key="2">
    <citation type="submission" date="2020-09" db="EMBL/GenBank/DDBJ databases">
        <authorList>
            <person name="Sun Q."/>
            <person name="Ohkuma M."/>
        </authorList>
    </citation>
    <scope>NUCLEOTIDE SEQUENCE</scope>
    <source>
        <strain evidence="2">JCM 15759</strain>
    </source>
</reference>
<evidence type="ECO:0000313" key="2">
    <source>
        <dbReference type="EMBL" id="GGM23367.1"/>
    </source>
</evidence>
<comment type="caution">
    <text evidence="2">The sequence shown here is derived from an EMBL/GenBank/DDBJ whole genome shotgun (WGS) entry which is preliminary data.</text>
</comment>
<name>A0A830F8Q8_HALAR</name>
<evidence type="ECO:0000256" key="1">
    <source>
        <dbReference type="SAM" id="MobiDB-lite"/>
    </source>
</evidence>
<evidence type="ECO:0000313" key="3">
    <source>
        <dbReference type="Proteomes" id="UP000656367"/>
    </source>
</evidence>
<dbReference type="AlphaFoldDB" id="A0A830F8Q8"/>
<protein>
    <submittedName>
        <fullName evidence="2">Uncharacterized protein</fullName>
    </submittedName>
</protein>
<reference evidence="2" key="1">
    <citation type="journal article" date="2014" name="Int. J. Syst. Evol. Microbiol.">
        <title>Complete genome sequence of Corynebacterium casei LMG S-19264T (=DSM 44701T), isolated from a smear-ripened cheese.</title>
        <authorList>
            <consortium name="US DOE Joint Genome Institute (JGI-PGF)"/>
            <person name="Walter F."/>
            <person name="Albersmeier A."/>
            <person name="Kalinowski J."/>
            <person name="Ruckert C."/>
        </authorList>
    </citation>
    <scope>NUCLEOTIDE SEQUENCE</scope>
    <source>
        <strain evidence="2">JCM 15759</strain>
    </source>
</reference>
<dbReference type="EMBL" id="BMON01000001">
    <property type="protein sequence ID" value="GGM23367.1"/>
    <property type="molecule type" value="Genomic_DNA"/>
</dbReference>
<sequence>MKPRSESALRTAGPSAVKASSPRATPSVIALSSDYTGLNTLCHILSSPIGNQSTAGVAGENGYSLMSLPWDMWNHD</sequence>
<accession>A0A830F8Q8</accession>
<proteinExistence type="predicted"/>
<organism evidence="2 3">
    <name type="scientific">Haloarcula argentinensis</name>
    <dbReference type="NCBI Taxonomy" id="43776"/>
    <lineage>
        <taxon>Archaea</taxon>
        <taxon>Methanobacteriati</taxon>
        <taxon>Methanobacteriota</taxon>
        <taxon>Stenosarchaea group</taxon>
        <taxon>Halobacteria</taxon>
        <taxon>Halobacteriales</taxon>
        <taxon>Haloarculaceae</taxon>
        <taxon>Haloarcula</taxon>
    </lineage>
</organism>
<gene>
    <name evidence="2" type="ORF">GCM10009006_00910</name>
</gene>
<feature type="region of interest" description="Disordered" evidence="1">
    <location>
        <begin position="1"/>
        <end position="24"/>
    </location>
</feature>
<dbReference type="Proteomes" id="UP000656367">
    <property type="component" value="Unassembled WGS sequence"/>
</dbReference>